<accession>A0A831RVD9</accession>
<gene>
    <name evidence="2" type="ORF">ENJ12_02215</name>
</gene>
<organism evidence="2">
    <name type="scientific">Thiolapillus brandeum</name>
    <dbReference type="NCBI Taxonomy" id="1076588"/>
    <lineage>
        <taxon>Bacteria</taxon>
        <taxon>Pseudomonadati</taxon>
        <taxon>Pseudomonadota</taxon>
        <taxon>Gammaproteobacteria</taxon>
        <taxon>Chromatiales</taxon>
        <taxon>Sedimenticolaceae</taxon>
        <taxon>Thiolapillus</taxon>
    </lineage>
</organism>
<name>A0A831RVD9_9GAMM</name>
<protein>
    <submittedName>
        <fullName evidence="2">Uncharacterized protein</fullName>
    </submittedName>
</protein>
<keyword evidence="1" id="KW-0472">Membrane</keyword>
<dbReference type="AlphaFoldDB" id="A0A831RVD9"/>
<comment type="caution">
    <text evidence="2">The sequence shown here is derived from an EMBL/GenBank/DDBJ whole genome shotgun (WGS) entry which is preliminary data.</text>
</comment>
<evidence type="ECO:0000313" key="2">
    <source>
        <dbReference type="EMBL" id="HEC05639.1"/>
    </source>
</evidence>
<proteinExistence type="predicted"/>
<dbReference type="Proteomes" id="UP000886339">
    <property type="component" value="Unassembled WGS sequence"/>
</dbReference>
<evidence type="ECO:0000256" key="1">
    <source>
        <dbReference type="SAM" id="Phobius"/>
    </source>
</evidence>
<dbReference type="EMBL" id="DRLF01000088">
    <property type="protein sequence ID" value="HEC05639.1"/>
    <property type="molecule type" value="Genomic_DNA"/>
</dbReference>
<reference evidence="2" key="1">
    <citation type="journal article" date="2020" name="mSystems">
        <title>Genome- and Community-Level Interaction Insights into Carbon Utilization and Element Cycling Functions of Hydrothermarchaeota in Hydrothermal Sediment.</title>
        <authorList>
            <person name="Zhou Z."/>
            <person name="Liu Y."/>
            <person name="Xu W."/>
            <person name="Pan J."/>
            <person name="Luo Z.H."/>
            <person name="Li M."/>
        </authorList>
    </citation>
    <scope>NUCLEOTIDE SEQUENCE [LARGE SCALE GENOMIC DNA]</scope>
    <source>
        <strain evidence="2">HyVt-458</strain>
    </source>
</reference>
<sequence length="59" mass="6705">MNHMTYLMRDQVRDFVPSLGVPALPRKKSRNLKKLRPFLEVGAFVLAVLSYIAALSLMT</sequence>
<keyword evidence="1" id="KW-0812">Transmembrane</keyword>
<keyword evidence="1" id="KW-1133">Transmembrane helix</keyword>
<feature type="transmembrane region" description="Helical" evidence="1">
    <location>
        <begin position="37"/>
        <end position="58"/>
    </location>
</feature>